<dbReference type="EMBL" id="JAJMLW010000001">
    <property type="protein sequence ID" value="MCI2241495.1"/>
    <property type="molecule type" value="Genomic_DNA"/>
</dbReference>
<organism evidence="1 2">
    <name type="scientific">Adlercreutzia faecimuris</name>
    <dbReference type="NCBI Taxonomy" id="2897341"/>
    <lineage>
        <taxon>Bacteria</taxon>
        <taxon>Bacillati</taxon>
        <taxon>Actinomycetota</taxon>
        <taxon>Coriobacteriia</taxon>
        <taxon>Eggerthellales</taxon>
        <taxon>Eggerthellaceae</taxon>
        <taxon>Adlercreutzia</taxon>
    </lineage>
</organism>
<gene>
    <name evidence="1" type="ORF">LPT13_03900</name>
</gene>
<reference evidence="1" key="1">
    <citation type="submission" date="2021-11" db="EMBL/GenBank/DDBJ databases">
        <title>A Novel Adlercreutzia Species, isolated from a Allomyrina dichotoma larva feces.</title>
        <authorList>
            <person name="Suh M.K."/>
        </authorList>
    </citation>
    <scope>NUCLEOTIDE SEQUENCE</scope>
    <source>
        <strain evidence="1">JBNU-10</strain>
    </source>
</reference>
<sequence length="61" mass="6652">MMNLGVETELTLGALGYSKDDVLAVGCKDFRVPTELFWRIAHLSTYDEGYGAQAVASDLVI</sequence>
<evidence type="ECO:0000313" key="2">
    <source>
        <dbReference type="Proteomes" id="UP001430755"/>
    </source>
</evidence>
<name>A0ABS9WF67_9ACTN</name>
<dbReference type="Proteomes" id="UP001430755">
    <property type="component" value="Unassembled WGS sequence"/>
</dbReference>
<protein>
    <submittedName>
        <fullName evidence="1">Uncharacterized protein</fullName>
    </submittedName>
</protein>
<keyword evidence="2" id="KW-1185">Reference proteome</keyword>
<evidence type="ECO:0000313" key="1">
    <source>
        <dbReference type="EMBL" id="MCI2241495.1"/>
    </source>
</evidence>
<dbReference type="RefSeq" id="WP_242163713.1">
    <property type="nucleotide sequence ID" value="NZ_JAJMLW010000001.1"/>
</dbReference>
<accession>A0ABS9WF67</accession>
<proteinExistence type="predicted"/>
<comment type="caution">
    <text evidence="1">The sequence shown here is derived from an EMBL/GenBank/DDBJ whole genome shotgun (WGS) entry which is preliminary data.</text>
</comment>